<feature type="domain" description="Signal transduction histidine kinase internal region" evidence="2">
    <location>
        <begin position="169"/>
        <end position="246"/>
    </location>
</feature>
<protein>
    <submittedName>
        <fullName evidence="3">Sensor histidine kinase</fullName>
        <ecNumber evidence="3">2.7.13.3</ecNumber>
    </submittedName>
</protein>
<evidence type="ECO:0000313" key="3">
    <source>
        <dbReference type="EMBL" id="MFC3811108.1"/>
    </source>
</evidence>
<organism evidence="3 4">
    <name type="scientific">Lacihabitans lacunae</name>
    <dbReference type="NCBI Taxonomy" id="1028214"/>
    <lineage>
        <taxon>Bacteria</taxon>
        <taxon>Pseudomonadati</taxon>
        <taxon>Bacteroidota</taxon>
        <taxon>Cytophagia</taxon>
        <taxon>Cytophagales</taxon>
        <taxon>Leadbetterellaceae</taxon>
        <taxon>Lacihabitans</taxon>
    </lineage>
</organism>
<feature type="transmembrane region" description="Helical" evidence="1">
    <location>
        <begin position="40"/>
        <end position="64"/>
    </location>
</feature>
<reference evidence="4" key="1">
    <citation type="journal article" date="2019" name="Int. J. Syst. Evol. Microbiol.">
        <title>The Global Catalogue of Microorganisms (GCM) 10K type strain sequencing project: providing services to taxonomists for standard genome sequencing and annotation.</title>
        <authorList>
            <consortium name="The Broad Institute Genomics Platform"/>
            <consortium name="The Broad Institute Genome Sequencing Center for Infectious Disease"/>
            <person name="Wu L."/>
            <person name="Ma J."/>
        </authorList>
    </citation>
    <scope>NUCLEOTIDE SEQUENCE [LARGE SCALE GENOMIC DNA]</scope>
    <source>
        <strain evidence="4">CECT 7956</strain>
    </source>
</reference>
<dbReference type="RefSeq" id="WP_379837821.1">
    <property type="nucleotide sequence ID" value="NZ_JBHRYQ010000001.1"/>
</dbReference>
<sequence>MKLTKAYSVVIQIVGWLLFFCVPLLAIPNFEISDTQKLRYLMPSFLVNNLFLVFVFYFNFNFLVPKFIFKHRLYAYFFYISLLILFCLLVNHFVKEYFSLEQEIRNAPPRGFDRNLGHPPPPNSFFGKLFGPILSYFLIVLFSSLIALLSEKIKSDEEKKQIQLEKSAAELSALKLQISPHFLFNTLNNIRWLARKKSDATEDAVVKLATLLRYIIYQTNDEKVALSKEIGHLKDFIGLQKMRISENTQVNFEVIGDIANKTIEPLLFIPFVENAFKFGTNETLESQISIRIEIRGNSLSFLTENNVFENNGTKESESSGLGITNVKQRLNLLYPNAHTLTVTETAGIYKTTLNIKLSDG</sequence>
<keyword evidence="1" id="KW-0812">Transmembrane</keyword>
<feature type="transmembrane region" description="Helical" evidence="1">
    <location>
        <begin position="129"/>
        <end position="150"/>
    </location>
</feature>
<name>A0ABV7YYT5_9BACT</name>
<gene>
    <name evidence="3" type="ORF">ACFOOI_10615</name>
</gene>
<proteinExistence type="predicted"/>
<dbReference type="Proteomes" id="UP001595616">
    <property type="component" value="Unassembled WGS sequence"/>
</dbReference>
<comment type="caution">
    <text evidence="3">The sequence shown here is derived from an EMBL/GenBank/DDBJ whole genome shotgun (WGS) entry which is preliminary data.</text>
</comment>
<dbReference type="PANTHER" id="PTHR34220">
    <property type="entry name" value="SENSOR HISTIDINE KINASE YPDA"/>
    <property type="match status" value="1"/>
</dbReference>
<dbReference type="InterPro" id="IPR010559">
    <property type="entry name" value="Sig_transdc_His_kin_internal"/>
</dbReference>
<dbReference type="InterPro" id="IPR036890">
    <property type="entry name" value="HATPase_C_sf"/>
</dbReference>
<dbReference type="PANTHER" id="PTHR34220:SF7">
    <property type="entry name" value="SENSOR HISTIDINE KINASE YPDA"/>
    <property type="match status" value="1"/>
</dbReference>
<keyword evidence="1" id="KW-1133">Transmembrane helix</keyword>
<dbReference type="InterPro" id="IPR050640">
    <property type="entry name" value="Bact_2-comp_sensor_kinase"/>
</dbReference>
<evidence type="ECO:0000259" key="2">
    <source>
        <dbReference type="Pfam" id="PF06580"/>
    </source>
</evidence>
<keyword evidence="4" id="KW-1185">Reference proteome</keyword>
<dbReference type="EMBL" id="JBHRYQ010000001">
    <property type="protein sequence ID" value="MFC3811108.1"/>
    <property type="molecule type" value="Genomic_DNA"/>
</dbReference>
<dbReference type="GO" id="GO:0004673">
    <property type="term" value="F:protein histidine kinase activity"/>
    <property type="evidence" value="ECO:0007669"/>
    <property type="project" value="UniProtKB-EC"/>
</dbReference>
<accession>A0ABV7YYT5</accession>
<evidence type="ECO:0000256" key="1">
    <source>
        <dbReference type="SAM" id="Phobius"/>
    </source>
</evidence>
<feature type="transmembrane region" description="Helical" evidence="1">
    <location>
        <begin position="76"/>
        <end position="94"/>
    </location>
</feature>
<keyword evidence="3" id="KW-0418">Kinase</keyword>
<evidence type="ECO:0000313" key="4">
    <source>
        <dbReference type="Proteomes" id="UP001595616"/>
    </source>
</evidence>
<keyword evidence="1" id="KW-0472">Membrane</keyword>
<dbReference type="EC" id="2.7.13.3" evidence="3"/>
<dbReference type="Gene3D" id="3.30.565.10">
    <property type="entry name" value="Histidine kinase-like ATPase, C-terminal domain"/>
    <property type="match status" value="1"/>
</dbReference>
<keyword evidence="3" id="KW-0808">Transferase</keyword>
<feature type="transmembrane region" description="Helical" evidence="1">
    <location>
        <begin position="7"/>
        <end position="28"/>
    </location>
</feature>
<dbReference type="SUPFAM" id="SSF55874">
    <property type="entry name" value="ATPase domain of HSP90 chaperone/DNA topoisomerase II/histidine kinase"/>
    <property type="match status" value="1"/>
</dbReference>
<dbReference type="Pfam" id="PF06580">
    <property type="entry name" value="His_kinase"/>
    <property type="match status" value="1"/>
</dbReference>